<evidence type="ECO:0000313" key="2">
    <source>
        <dbReference type="EMBL" id="EHR52719.1"/>
    </source>
</evidence>
<accession>H5XBT2</accession>
<dbReference type="Gene3D" id="1.10.10.10">
    <property type="entry name" value="Winged helix-like DNA-binding domain superfamily/Winged helix DNA-binding domain"/>
    <property type="match status" value="1"/>
</dbReference>
<dbReference type="OrthoDB" id="8443918at2"/>
<protein>
    <submittedName>
        <fullName evidence="2">Putative transcriptional regulator</fullName>
    </submittedName>
</protein>
<dbReference type="Pfam" id="PF03551">
    <property type="entry name" value="PadR"/>
    <property type="match status" value="1"/>
</dbReference>
<proteinExistence type="predicted"/>
<dbReference type="InterPro" id="IPR052509">
    <property type="entry name" value="Metal_resp_DNA-bind_regulator"/>
</dbReference>
<dbReference type="PANTHER" id="PTHR33169">
    <property type="entry name" value="PADR-FAMILY TRANSCRIPTIONAL REGULATOR"/>
    <property type="match status" value="1"/>
</dbReference>
<name>H5XBT2_9PSEU</name>
<organism evidence="2 3">
    <name type="scientific">Saccharomonospora marina XMU15</name>
    <dbReference type="NCBI Taxonomy" id="882083"/>
    <lineage>
        <taxon>Bacteria</taxon>
        <taxon>Bacillati</taxon>
        <taxon>Actinomycetota</taxon>
        <taxon>Actinomycetes</taxon>
        <taxon>Pseudonocardiales</taxon>
        <taxon>Pseudonocardiaceae</taxon>
        <taxon>Saccharomonospora</taxon>
    </lineage>
</organism>
<dbReference type="AlphaFoldDB" id="H5XBT2"/>
<dbReference type="STRING" id="882083.SacmaDRAFT_4536"/>
<dbReference type="InterPro" id="IPR036390">
    <property type="entry name" value="WH_DNA-bd_sf"/>
</dbReference>
<dbReference type="RefSeq" id="WP_009156097.1">
    <property type="nucleotide sequence ID" value="NZ_CM001439.1"/>
</dbReference>
<evidence type="ECO:0000259" key="1">
    <source>
        <dbReference type="Pfam" id="PF03551"/>
    </source>
</evidence>
<evidence type="ECO:0000313" key="3">
    <source>
        <dbReference type="Proteomes" id="UP000004926"/>
    </source>
</evidence>
<keyword evidence="3" id="KW-1185">Reference proteome</keyword>
<sequence>MSATRLLVLGVVHICGVAHGYQVRRELESWNADKWANVQPGSIYHALKRMAAEGLLEQVESEGARGPDRIGYRITEDGKRYFDELLQAMLGEVRDDYSGVGLAAAVAFFPMLSRDRAISLLKFRVTQLKGQQANLEVMLRHGTEWGQPEHVGELYRMWLAQTNASLTWAAELIDRLRAGEYVMADDSESSFGTATTTTL</sequence>
<dbReference type="HOGENOM" id="CLU_089258_4_1_11"/>
<dbReference type="PANTHER" id="PTHR33169:SF14">
    <property type="entry name" value="TRANSCRIPTIONAL REGULATOR RV3488"/>
    <property type="match status" value="1"/>
</dbReference>
<dbReference type="eggNOG" id="COG1695">
    <property type="taxonomic scope" value="Bacteria"/>
</dbReference>
<dbReference type="SUPFAM" id="SSF46785">
    <property type="entry name" value="Winged helix' DNA-binding domain"/>
    <property type="match status" value="1"/>
</dbReference>
<dbReference type="EMBL" id="CM001439">
    <property type="protein sequence ID" value="EHR52719.1"/>
    <property type="molecule type" value="Genomic_DNA"/>
</dbReference>
<reference evidence="2 3" key="1">
    <citation type="journal article" date="2012" name="Stand. Genomic Sci.">
        <title>Genome sequence of the ocean sediment bacterium Saccharomonospora marina type strain (XMU15(T)).</title>
        <authorList>
            <person name="Klenk H.P."/>
            <person name="Lu M."/>
            <person name="Lucas S."/>
            <person name="Lapidus A."/>
            <person name="Copeland A."/>
            <person name="Pitluck S."/>
            <person name="Goodwin L.A."/>
            <person name="Han C."/>
            <person name="Tapia R."/>
            <person name="Brambilla E.M."/>
            <person name="Potter G."/>
            <person name="Land M."/>
            <person name="Ivanova N."/>
            <person name="Rohde M."/>
            <person name="Goker M."/>
            <person name="Detter J.C."/>
            <person name="Li W.J."/>
            <person name="Kyrpides N.C."/>
            <person name="Woyke T."/>
        </authorList>
    </citation>
    <scope>NUCLEOTIDE SEQUENCE [LARGE SCALE GENOMIC DNA]</scope>
    <source>
        <strain evidence="2 3">XMU15</strain>
    </source>
</reference>
<gene>
    <name evidence="2" type="ORF">SacmaDRAFT_4536</name>
</gene>
<dbReference type="InterPro" id="IPR005149">
    <property type="entry name" value="Tscrpt_reg_PadR_N"/>
</dbReference>
<feature type="domain" description="Transcription regulator PadR N-terminal" evidence="1">
    <location>
        <begin position="16"/>
        <end position="83"/>
    </location>
</feature>
<dbReference type="InterPro" id="IPR036388">
    <property type="entry name" value="WH-like_DNA-bd_sf"/>
</dbReference>
<dbReference type="Proteomes" id="UP000004926">
    <property type="component" value="Chromosome"/>
</dbReference>